<evidence type="ECO:0000313" key="2">
    <source>
        <dbReference type="EMBL" id="SFE88039.1"/>
    </source>
</evidence>
<name>A0A1I2E5Y5_9BURK</name>
<protein>
    <submittedName>
        <fullName evidence="2">Uncharacterized protein</fullName>
    </submittedName>
</protein>
<proteinExistence type="predicted"/>
<dbReference type="STRING" id="1177982.SAMN04489711_106238"/>
<evidence type="ECO:0000256" key="1">
    <source>
        <dbReference type="SAM" id="MobiDB-lite"/>
    </source>
</evidence>
<evidence type="ECO:0000313" key="3">
    <source>
        <dbReference type="Proteomes" id="UP000199119"/>
    </source>
</evidence>
<organism evidence="2 3">
    <name type="scientific">Paracidovorax wautersii</name>
    <dbReference type="NCBI Taxonomy" id="1177982"/>
    <lineage>
        <taxon>Bacteria</taxon>
        <taxon>Pseudomonadati</taxon>
        <taxon>Pseudomonadota</taxon>
        <taxon>Betaproteobacteria</taxon>
        <taxon>Burkholderiales</taxon>
        <taxon>Comamonadaceae</taxon>
        <taxon>Paracidovorax</taxon>
    </lineage>
</organism>
<reference evidence="3" key="1">
    <citation type="submission" date="2016-10" db="EMBL/GenBank/DDBJ databases">
        <authorList>
            <person name="Varghese N."/>
            <person name="Submissions S."/>
        </authorList>
    </citation>
    <scope>NUCLEOTIDE SEQUENCE [LARGE SCALE GENOMIC DNA]</scope>
    <source>
        <strain evidence="3">DSM 27981</strain>
    </source>
</reference>
<sequence length="330" mass="35457">MQTPKICNTCETVAHCSRHGCIPITSSTGAAEQPGAAAPAVAADPSPELQRMTAHRATFFLERFLREEKLLGPNEQAAVRFAVAALSAPQAQQPGAAPAFGRWINADDVDRLARALDVAFNGEAGAALQARLCDVVSQIEREANDADRPLLDVLRAARTGAHAAPAIWVSPGQLANHADPDDTSGSYLPARRTPIGKFTQPLYTEASATRPSKPHDAAEAITPSDTENRSQWLSPEDMAALERLDETFSDGEGYDLPKSQMVRLADLGVVRHHSAGRYSITSFGRWVLGSRVLRKPLETADECNARLGEEHRARLAAEHPAQATPHEGGN</sequence>
<feature type="region of interest" description="Disordered" evidence="1">
    <location>
        <begin position="205"/>
        <end position="230"/>
    </location>
</feature>
<dbReference type="OrthoDB" id="8914128at2"/>
<keyword evidence="3" id="KW-1185">Reference proteome</keyword>
<dbReference type="RefSeq" id="WP_139222814.1">
    <property type="nucleotide sequence ID" value="NZ_FONX01000006.1"/>
</dbReference>
<dbReference type="EMBL" id="FONX01000006">
    <property type="protein sequence ID" value="SFE88039.1"/>
    <property type="molecule type" value="Genomic_DNA"/>
</dbReference>
<dbReference type="AlphaFoldDB" id="A0A1I2E5Y5"/>
<gene>
    <name evidence="2" type="ORF">SAMN04489711_106238</name>
</gene>
<dbReference type="Proteomes" id="UP000199119">
    <property type="component" value="Unassembled WGS sequence"/>
</dbReference>
<accession>A0A1I2E5Y5</accession>